<comment type="caution">
    <text evidence="1">The sequence shown here is derived from an EMBL/GenBank/DDBJ whole genome shotgun (WGS) entry which is preliminary data.</text>
</comment>
<reference evidence="2" key="1">
    <citation type="journal article" date="2019" name="Int. J. Syst. Evol. Microbiol.">
        <title>The Global Catalogue of Microorganisms (GCM) 10K type strain sequencing project: providing services to taxonomists for standard genome sequencing and annotation.</title>
        <authorList>
            <consortium name="The Broad Institute Genomics Platform"/>
            <consortium name="The Broad Institute Genome Sequencing Center for Infectious Disease"/>
            <person name="Wu L."/>
            <person name="Ma J."/>
        </authorList>
    </citation>
    <scope>NUCLEOTIDE SEQUENCE [LARGE SCALE GENOMIC DNA]</scope>
    <source>
        <strain evidence="2">JCM 17664</strain>
    </source>
</reference>
<dbReference type="Gene3D" id="2.170.15.10">
    <property type="entry name" value="Proaerolysin, chain A, domain 3"/>
    <property type="match status" value="1"/>
</dbReference>
<dbReference type="EMBL" id="BAABFN010000001">
    <property type="protein sequence ID" value="GAA4302248.1"/>
    <property type="molecule type" value="Genomic_DNA"/>
</dbReference>
<proteinExistence type="predicted"/>
<accession>A0ABP8FEY1</accession>
<name>A0ABP8FEY1_9BACT</name>
<keyword evidence="2" id="KW-1185">Reference proteome</keyword>
<evidence type="ECO:0000313" key="1">
    <source>
        <dbReference type="EMBL" id="GAA4302248.1"/>
    </source>
</evidence>
<organism evidence="1 2">
    <name type="scientific">Compostibacter hankyongensis</name>
    <dbReference type="NCBI Taxonomy" id="1007089"/>
    <lineage>
        <taxon>Bacteria</taxon>
        <taxon>Pseudomonadati</taxon>
        <taxon>Bacteroidota</taxon>
        <taxon>Chitinophagia</taxon>
        <taxon>Chitinophagales</taxon>
        <taxon>Chitinophagaceae</taxon>
        <taxon>Compostibacter</taxon>
    </lineage>
</organism>
<protein>
    <submittedName>
        <fullName evidence="1">Uncharacterized protein</fullName>
    </submittedName>
</protein>
<dbReference type="Proteomes" id="UP001501207">
    <property type="component" value="Unassembled WGS sequence"/>
</dbReference>
<gene>
    <name evidence="1" type="ORF">GCM10023143_04530</name>
</gene>
<sequence length="154" mass="17190">MTTDSVLLQPSRIVSNNTSGTVSADIAVPQQYETSKFLNSEKFPFTLQTGDSVKIGVPVSISGDKIYTGDDKWSYLESREEALPAATSDYHSAFDVAPHTKATIAIYVVRRKISTGYIATFKERQTGKILKVEGEWKGVQLDRFYTSARWDEIK</sequence>
<evidence type="ECO:0000313" key="2">
    <source>
        <dbReference type="Proteomes" id="UP001501207"/>
    </source>
</evidence>